<dbReference type="RefSeq" id="WP_133616729.1">
    <property type="nucleotide sequence ID" value="NZ_SNYA01000004.1"/>
</dbReference>
<evidence type="ECO:0000313" key="2">
    <source>
        <dbReference type="Proteomes" id="UP000295601"/>
    </source>
</evidence>
<reference evidence="1 2" key="1">
    <citation type="submission" date="2019-03" db="EMBL/GenBank/DDBJ databases">
        <title>Genomic analyses of the natural microbiome of Caenorhabditis elegans.</title>
        <authorList>
            <person name="Samuel B."/>
        </authorList>
    </citation>
    <scope>NUCLEOTIDE SEQUENCE [LARGE SCALE GENOMIC DNA]</scope>
    <source>
        <strain evidence="1 2">JUb18</strain>
    </source>
</reference>
<protein>
    <submittedName>
        <fullName evidence="1">Uncharacterized protein YdeI (YjbR/CyaY-like superfamily)</fullName>
    </submittedName>
</protein>
<accession>A0A4R6S037</accession>
<dbReference type="Proteomes" id="UP000295601">
    <property type="component" value="Unassembled WGS sequence"/>
</dbReference>
<dbReference type="EMBL" id="SNYA01000004">
    <property type="protein sequence ID" value="TDP92573.1"/>
    <property type="molecule type" value="Genomic_DNA"/>
</dbReference>
<name>A0A4R6S037_9MICO</name>
<dbReference type="Pfam" id="PF13376">
    <property type="entry name" value="OmdA"/>
    <property type="match status" value="1"/>
</dbReference>
<gene>
    <name evidence="1" type="ORF">EDF62_1789</name>
</gene>
<sequence>MTAATPPSPHCFADVEAWQSWLLANDTSSDGLWIVLAKKGTVSPTTLNYQEALEEALCSGWIDGQRKGRDEHTFMQRFTPRRVRSLWSVRNVDITARLEAEGRLRAGGIREIERAQADGRWDRAYAGSATAVAPAALTTALAAAPEAEAKFAALNSSDRYSALHPILTAPSEATRERRIAALVARFAEAGRTP</sequence>
<keyword evidence="2" id="KW-1185">Reference proteome</keyword>
<dbReference type="OrthoDB" id="9796999at2"/>
<organism evidence="1 2">
    <name type="scientific">Leucobacter luti</name>
    <dbReference type="NCBI Taxonomy" id="340320"/>
    <lineage>
        <taxon>Bacteria</taxon>
        <taxon>Bacillati</taxon>
        <taxon>Actinomycetota</taxon>
        <taxon>Actinomycetes</taxon>
        <taxon>Micrococcales</taxon>
        <taxon>Microbacteriaceae</taxon>
        <taxon>Leucobacter</taxon>
    </lineage>
</organism>
<dbReference type="AlphaFoldDB" id="A0A4R6S037"/>
<evidence type="ECO:0000313" key="1">
    <source>
        <dbReference type="EMBL" id="TDP92573.1"/>
    </source>
</evidence>
<comment type="caution">
    <text evidence="1">The sequence shown here is derived from an EMBL/GenBank/DDBJ whole genome shotgun (WGS) entry which is preliminary data.</text>
</comment>
<proteinExistence type="predicted"/>